<protein>
    <submittedName>
        <fullName evidence="2">Uncharacterized protein</fullName>
    </submittedName>
</protein>
<feature type="region of interest" description="Disordered" evidence="1">
    <location>
        <begin position="159"/>
        <end position="183"/>
    </location>
</feature>
<dbReference type="Proteomes" id="UP001159363">
    <property type="component" value="Chromosome 3"/>
</dbReference>
<organism evidence="2 3">
    <name type="scientific">Dryococelus australis</name>
    <dbReference type="NCBI Taxonomy" id="614101"/>
    <lineage>
        <taxon>Eukaryota</taxon>
        <taxon>Metazoa</taxon>
        <taxon>Ecdysozoa</taxon>
        <taxon>Arthropoda</taxon>
        <taxon>Hexapoda</taxon>
        <taxon>Insecta</taxon>
        <taxon>Pterygota</taxon>
        <taxon>Neoptera</taxon>
        <taxon>Polyneoptera</taxon>
        <taxon>Phasmatodea</taxon>
        <taxon>Verophasmatodea</taxon>
        <taxon>Anareolatae</taxon>
        <taxon>Phasmatidae</taxon>
        <taxon>Eurycanthinae</taxon>
        <taxon>Dryococelus</taxon>
    </lineage>
</organism>
<evidence type="ECO:0000313" key="3">
    <source>
        <dbReference type="Proteomes" id="UP001159363"/>
    </source>
</evidence>
<sequence length="183" mass="21248">MMVKQTLIEVIDHKFLEPGHTYMWCDKDFGLIEKRKKFLNNVYVPSDWTDTVKQTSKQFHLPMTKEDFLSMDALRKYTRISAPKDDDGEAVAWRTIRWSETYAKRCIGRPGLIALQQLYPQGVKIKDAKFKNLQELKPQIPPARHAFFDSLNLEPIPCTSAQEGNKVQERDDEDSALSSDREL</sequence>
<keyword evidence="3" id="KW-1185">Reference proteome</keyword>
<evidence type="ECO:0000313" key="2">
    <source>
        <dbReference type="EMBL" id="KAJ8888966.1"/>
    </source>
</evidence>
<dbReference type="EMBL" id="JARBHB010000003">
    <property type="protein sequence ID" value="KAJ8888966.1"/>
    <property type="molecule type" value="Genomic_DNA"/>
</dbReference>
<name>A0ABQ9HXY8_9NEOP</name>
<gene>
    <name evidence="2" type="ORF">PR048_008460</name>
</gene>
<comment type="caution">
    <text evidence="2">The sequence shown here is derived from an EMBL/GenBank/DDBJ whole genome shotgun (WGS) entry which is preliminary data.</text>
</comment>
<proteinExistence type="predicted"/>
<evidence type="ECO:0000256" key="1">
    <source>
        <dbReference type="SAM" id="MobiDB-lite"/>
    </source>
</evidence>
<reference evidence="2 3" key="1">
    <citation type="submission" date="2023-02" db="EMBL/GenBank/DDBJ databases">
        <title>LHISI_Scaffold_Assembly.</title>
        <authorList>
            <person name="Stuart O.P."/>
            <person name="Cleave R."/>
            <person name="Magrath M.J.L."/>
            <person name="Mikheyev A.S."/>
        </authorList>
    </citation>
    <scope>NUCLEOTIDE SEQUENCE [LARGE SCALE GENOMIC DNA]</scope>
    <source>
        <strain evidence="2">Daus_M_001</strain>
        <tissue evidence="2">Leg muscle</tissue>
    </source>
</reference>
<accession>A0ABQ9HXY8</accession>